<sequence length="164" mass="18574">MMGCMFPTSPNRTCIQSRFSLFLKSWRWTLWRTKKFSSSALVRIRAFYRSRRPAAEDTPPERQVFTFPVEVLDERDPSATLKKAKRISGHTSFIKVGRCRGRTLVSIVKASQLPTVNDDQDIGADRPGCSSNAHTPKTVAGRYQRFSQNLQGKSGAQFSCRAVR</sequence>
<protein>
    <submittedName>
        <fullName evidence="1">Uncharacterized protein</fullName>
    </submittedName>
</protein>
<evidence type="ECO:0000313" key="2">
    <source>
        <dbReference type="Proteomes" id="UP000298030"/>
    </source>
</evidence>
<evidence type="ECO:0000313" key="1">
    <source>
        <dbReference type="EMBL" id="TEB33190.1"/>
    </source>
</evidence>
<comment type="caution">
    <text evidence="1">The sequence shown here is derived from an EMBL/GenBank/DDBJ whole genome shotgun (WGS) entry which is preliminary data.</text>
</comment>
<gene>
    <name evidence="1" type="ORF">FA13DRAFT_193514</name>
</gene>
<dbReference type="AlphaFoldDB" id="A0A4Y7TG87"/>
<accession>A0A4Y7TG87</accession>
<dbReference type="EMBL" id="QPFP01000013">
    <property type="protein sequence ID" value="TEB33190.1"/>
    <property type="molecule type" value="Genomic_DNA"/>
</dbReference>
<dbReference type="Proteomes" id="UP000298030">
    <property type="component" value="Unassembled WGS sequence"/>
</dbReference>
<organism evidence="1 2">
    <name type="scientific">Coprinellus micaceus</name>
    <name type="common">Glistening ink-cap mushroom</name>
    <name type="synonym">Coprinus micaceus</name>
    <dbReference type="NCBI Taxonomy" id="71717"/>
    <lineage>
        <taxon>Eukaryota</taxon>
        <taxon>Fungi</taxon>
        <taxon>Dikarya</taxon>
        <taxon>Basidiomycota</taxon>
        <taxon>Agaricomycotina</taxon>
        <taxon>Agaricomycetes</taxon>
        <taxon>Agaricomycetidae</taxon>
        <taxon>Agaricales</taxon>
        <taxon>Agaricineae</taxon>
        <taxon>Psathyrellaceae</taxon>
        <taxon>Coprinellus</taxon>
    </lineage>
</organism>
<keyword evidence="2" id="KW-1185">Reference proteome</keyword>
<dbReference type="STRING" id="71717.A0A4Y7TG87"/>
<reference evidence="1 2" key="1">
    <citation type="journal article" date="2019" name="Nat. Ecol. Evol.">
        <title>Megaphylogeny resolves global patterns of mushroom evolution.</title>
        <authorList>
            <person name="Varga T."/>
            <person name="Krizsan K."/>
            <person name="Foldi C."/>
            <person name="Dima B."/>
            <person name="Sanchez-Garcia M."/>
            <person name="Sanchez-Ramirez S."/>
            <person name="Szollosi G.J."/>
            <person name="Szarkandi J.G."/>
            <person name="Papp V."/>
            <person name="Albert L."/>
            <person name="Andreopoulos W."/>
            <person name="Angelini C."/>
            <person name="Antonin V."/>
            <person name="Barry K.W."/>
            <person name="Bougher N.L."/>
            <person name="Buchanan P."/>
            <person name="Buyck B."/>
            <person name="Bense V."/>
            <person name="Catcheside P."/>
            <person name="Chovatia M."/>
            <person name="Cooper J."/>
            <person name="Damon W."/>
            <person name="Desjardin D."/>
            <person name="Finy P."/>
            <person name="Geml J."/>
            <person name="Haridas S."/>
            <person name="Hughes K."/>
            <person name="Justo A."/>
            <person name="Karasinski D."/>
            <person name="Kautmanova I."/>
            <person name="Kiss B."/>
            <person name="Kocsube S."/>
            <person name="Kotiranta H."/>
            <person name="LaButti K.M."/>
            <person name="Lechner B.E."/>
            <person name="Liimatainen K."/>
            <person name="Lipzen A."/>
            <person name="Lukacs Z."/>
            <person name="Mihaltcheva S."/>
            <person name="Morgado L.N."/>
            <person name="Niskanen T."/>
            <person name="Noordeloos M.E."/>
            <person name="Ohm R.A."/>
            <person name="Ortiz-Santana B."/>
            <person name="Ovrebo C."/>
            <person name="Racz N."/>
            <person name="Riley R."/>
            <person name="Savchenko A."/>
            <person name="Shiryaev A."/>
            <person name="Soop K."/>
            <person name="Spirin V."/>
            <person name="Szebenyi C."/>
            <person name="Tomsovsky M."/>
            <person name="Tulloss R.E."/>
            <person name="Uehling J."/>
            <person name="Grigoriev I.V."/>
            <person name="Vagvolgyi C."/>
            <person name="Papp T."/>
            <person name="Martin F.M."/>
            <person name="Miettinen O."/>
            <person name="Hibbett D.S."/>
            <person name="Nagy L.G."/>
        </authorList>
    </citation>
    <scope>NUCLEOTIDE SEQUENCE [LARGE SCALE GENOMIC DNA]</scope>
    <source>
        <strain evidence="1 2">FP101781</strain>
    </source>
</reference>
<name>A0A4Y7TG87_COPMI</name>
<proteinExistence type="predicted"/>